<dbReference type="OMA" id="GRHTVSC"/>
<feature type="region of interest" description="Disordered" evidence="8">
    <location>
        <begin position="29"/>
        <end position="59"/>
    </location>
</feature>
<reference evidence="11" key="2">
    <citation type="submission" date="2025-09" db="UniProtKB">
        <authorList>
            <consortium name="Ensembl"/>
        </authorList>
    </citation>
    <scope>IDENTIFICATION</scope>
</reference>
<keyword evidence="6" id="KW-0539">Nucleus</keyword>
<feature type="domain" description="TPX2 central" evidence="10">
    <location>
        <begin position="336"/>
        <end position="464"/>
    </location>
</feature>
<evidence type="ECO:0008006" key="13">
    <source>
        <dbReference type="Google" id="ProtNLM"/>
    </source>
</evidence>
<dbReference type="PANTHER" id="PTHR14326:SF44">
    <property type="entry name" value="TARGETING PROTEIN FOR XKLP2"/>
    <property type="match status" value="1"/>
</dbReference>
<comment type="similarity">
    <text evidence="3">Belongs to the TPX2 family.</text>
</comment>
<feature type="compositionally biased region" description="Basic and acidic residues" evidence="8">
    <location>
        <begin position="421"/>
        <end position="430"/>
    </location>
</feature>
<dbReference type="InterPro" id="IPR009675">
    <property type="entry name" value="TPX2_fam"/>
</dbReference>
<evidence type="ECO:0000256" key="7">
    <source>
        <dbReference type="SAM" id="Coils"/>
    </source>
</evidence>
<keyword evidence="5" id="KW-0206">Cytoskeleton</keyword>
<proteinExistence type="inferred from homology"/>
<evidence type="ECO:0000256" key="6">
    <source>
        <dbReference type="ARBA" id="ARBA00023242"/>
    </source>
</evidence>
<evidence type="ECO:0000256" key="1">
    <source>
        <dbReference type="ARBA" id="ARBA00004123"/>
    </source>
</evidence>
<reference evidence="11" key="1">
    <citation type="submission" date="2025-08" db="UniProtKB">
        <authorList>
            <consortium name="Ensembl"/>
        </authorList>
    </citation>
    <scope>IDENTIFICATION</scope>
</reference>
<evidence type="ECO:0000256" key="5">
    <source>
        <dbReference type="ARBA" id="ARBA00023212"/>
    </source>
</evidence>
<feature type="region of interest" description="Disordered" evidence="8">
    <location>
        <begin position="411"/>
        <end position="430"/>
    </location>
</feature>
<feature type="domain" description="TPX2 C-terminal" evidence="9">
    <location>
        <begin position="634"/>
        <end position="705"/>
    </location>
</feature>
<feature type="compositionally biased region" description="Polar residues" evidence="8">
    <location>
        <begin position="35"/>
        <end position="50"/>
    </location>
</feature>
<evidence type="ECO:0000256" key="4">
    <source>
        <dbReference type="ARBA" id="ARBA00022490"/>
    </source>
</evidence>
<feature type="region of interest" description="Disordered" evidence="8">
    <location>
        <begin position="231"/>
        <end position="298"/>
    </location>
</feature>
<feature type="compositionally biased region" description="Polar residues" evidence="8">
    <location>
        <begin position="176"/>
        <end position="187"/>
    </location>
</feature>
<dbReference type="GO" id="GO:0005634">
    <property type="term" value="C:nucleus"/>
    <property type="evidence" value="ECO:0007669"/>
    <property type="project" value="UniProtKB-SubCell"/>
</dbReference>
<dbReference type="CTD" id="22974"/>
<dbReference type="GO" id="GO:0060236">
    <property type="term" value="P:regulation of mitotic spindle organization"/>
    <property type="evidence" value="ECO:0007669"/>
    <property type="project" value="InterPro"/>
</dbReference>
<evidence type="ECO:0000256" key="2">
    <source>
        <dbReference type="ARBA" id="ARBA00004186"/>
    </source>
</evidence>
<evidence type="ECO:0000256" key="8">
    <source>
        <dbReference type="SAM" id="MobiDB-lite"/>
    </source>
</evidence>
<dbReference type="Pfam" id="PF06886">
    <property type="entry name" value="TPX2"/>
    <property type="match status" value="2"/>
</dbReference>
<evidence type="ECO:0000259" key="9">
    <source>
        <dbReference type="Pfam" id="PF06886"/>
    </source>
</evidence>
<feature type="compositionally biased region" description="Polar residues" evidence="8">
    <location>
        <begin position="244"/>
        <end position="258"/>
    </location>
</feature>
<feature type="coiled-coil region" evidence="7">
    <location>
        <begin position="636"/>
        <end position="682"/>
    </location>
</feature>
<dbReference type="Pfam" id="PF12214">
    <property type="entry name" value="TPX2_importin"/>
    <property type="match status" value="1"/>
</dbReference>
<evidence type="ECO:0000256" key="3">
    <source>
        <dbReference type="ARBA" id="ARBA00005885"/>
    </source>
</evidence>
<keyword evidence="4" id="KW-0963">Cytoplasm</keyword>
<dbReference type="PANTHER" id="PTHR14326">
    <property type="entry name" value="TARGETING PROTEIN FOR XKLP2"/>
    <property type="match status" value="1"/>
</dbReference>
<evidence type="ECO:0000313" key="12">
    <source>
        <dbReference type="Proteomes" id="UP000694546"/>
    </source>
</evidence>
<keyword evidence="12" id="KW-1185">Reference proteome</keyword>
<protein>
    <recommendedName>
        <fullName evidence="13">Targeting protein for Xklp2</fullName>
    </recommendedName>
</protein>
<name>A0A8C5FP75_GADMO</name>
<sequence length="721" mass="81323">MEQDHSWEYDAPSHVVDFKDLDGADTSDHWFEQRASGSEAQLATPLSSGQHFGGASKGNLPKAIVCPYVEAEVDPEPSADAAPPSNIITSWGPRQAPNRNAARGPAARTRTNPSAQPRRVSKRKEASAPAETSSAPVESTSAVVVPPVKKQKRSSAGRPAPRLSGSLRRSCRRPTAATSSPLPNSTEALELERIKTLQSEVAAHRRHNEASYKAALAGDHLPKRLVLSTTIPKEFHFSTDSRVRPSSSTASDQGNFQAQLRKHPSSPSKGPKGATVPRPFNLSAGSKRRAEDATTQPYVPIAEQIAAFQRRTPDRYHLRSRQMQGRGPSQVKGAHLKITQPHTPQLMTRQRSRPTLMKSHTELEDEEVERMQKFQFKALELNRKILEGALNPKKPAAKEPTRTQGFELQVEQRLQQRQAGRKPEEEEKPVVFHPRPLPTRLLAEVVGVPDKKVAHPTVPESPAFALKKRVRLEPKAEEVKPPSPLRAHPAPHFGLPFQPRLPEKSQVESCPFSFDVREQESRVLKEKKLEMLRNEEVPKFKAQPLPDFHEVNLPERKVLLSTKPEPFRLRVDERGGAKTDRWDKMVKEEQKRQVEATTFKARPNTVIHKEPFQPKKENRCAAEDTNHSAVPEGFQLSTERRAVERQEFERAAAEKEALRARMEEEQRRLEEVREVEEVARMRHEQVHKAQPVRKYKPVEVRKCDTALTVPQSPKFSDRFHL</sequence>
<keyword evidence="7" id="KW-0175">Coiled coil</keyword>
<dbReference type="Proteomes" id="UP000694546">
    <property type="component" value="Chromosome 16"/>
</dbReference>
<organism evidence="11 12">
    <name type="scientific">Gadus morhua</name>
    <name type="common">Atlantic cod</name>
    <dbReference type="NCBI Taxonomy" id="8049"/>
    <lineage>
        <taxon>Eukaryota</taxon>
        <taxon>Metazoa</taxon>
        <taxon>Chordata</taxon>
        <taxon>Craniata</taxon>
        <taxon>Vertebrata</taxon>
        <taxon>Euteleostomi</taxon>
        <taxon>Actinopterygii</taxon>
        <taxon>Neopterygii</taxon>
        <taxon>Teleostei</taxon>
        <taxon>Neoteleostei</taxon>
        <taxon>Acanthomorphata</taxon>
        <taxon>Zeiogadaria</taxon>
        <taxon>Gadariae</taxon>
        <taxon>Gadiformes</taxon>
        <taxon>Gadoidei</taxon>
        <taxon>Gadidae</taxon>
        <taxon>Gadus</taxon>
    </lineage>
</organism>
<feature type="domain" description="TPX2 C-terminal" evidence="9">
    <location>
        <begin position="517"/>
        <end position="558"/>
    </location>
</feature>
<dbReference type="RefSeq" id="XP_030237698.1">
    <property type="nucleotide sequence ID" value="XM_030381838.1"/>
</dbReference>
<evidence type="ECO:0000259" key="10">
    <source>
        <dbReference type="Pfam" id="PF12214"/>
    </source>
</evidence>
<dbReference type="GO" id="GO:0005874">
    <property type="term" value="C:microtubule"/>
    <property type="evidence" value="ECO:0007669"/>
    <property type="project" value="InterPro"/>
</dbReference>
<accession>A0A8C5FP75</accession>
<evidence type="ECO:0000313" key="11">
    <source>
        <dbReference type="Ensembl" id="ENSGMOP00000051309.1"/>
    </source>
</evidence>
<dbReference type="InterPro" id="IPR027330">
    <property type="entry name" value="TPX2_central_dom"/>
</dbReference>
<dbReference type="Ensembl" id="ENSGMOT00000032946.1">
    <property type="protein sequence ID" value="ENSGMOP00000051309.1"/>
    <property type="gene ID" value="ENSGMOG00000029893.1"/>
</dbReference>
<dbReference type="AlphaFoldDB" id="A0A8C5FP75"/>
<dbReference type="InterPro" id="IPR027329">
    <property type="entry name" value="TPX2_C"/>
</dbReference>
<dbReference type="GeneID" id="115561662"/>
<feature type="compositionally biased region" description="Basic and acidic residues" evidence="8">
    <location>
        <begin position="233"/>
        <end position="243"/>
    </location>
</feature>
<comment type="subcellular location">
    <subcellularLocation>
        <location evidence="2">Cytoplasm</location>
        <location evidence="2">Cytoskeleton</location>
        <location evidence="2">Spindle</location>
    </subcellularLocation>
    <subcellularLocation>
        <location evidence="1">Nucleus</location>
    </subcellularLocation>
</comment>
<dbReference type="GO" id="GO:0005819">
    <property type="term" value="C:spindle"/>
    <property type="evidence" value="ECO:0007669"/>
    <property type="project" value="UniProtKB-SubCell"/>
</dbReference>
<dbReference type="GeneTree" id="ENSGT00390000009842"/>
<feature type="region of interest" description="Disordered" evidence="8">
    <location>
        <begin position="74"/>
        <end position="188"/>
    </location>
</feature>
<gene>
    <name evidence="11" type="primary">tpx2</name>
</gene>
<feature type="compositionally biased region" description="Low complexity" evidence="8">
    <location>
        <begin position="127"/>
        <end position="139"/>
    </location>
</feature>
<feature type="compositionally biased region" description="Low complexity" evidence="8">
    <location>
        <begin position="92"/>
        <end position="113"/>
    </location>
</feature>